<dbReference type="PANTHER" id="PTHR48100:SF1">
    <property type="entry name" value="HISTIDINE PHOSPHATASE FAMILY PROTEIN-RELATED"/>
    <property type="match status" value="1"/>
</dbReference>
<dbReference type="CDD" id="cd07067">
    <property type="entry name" value="HP_PGM_like"/>
    <property type="match status" value="1"/>
</dbReference>
<dbReference type="InterPro" id="IPR013078">
    <property type="entry name" value="His_Pase_superF_clade-1"/>
</dbReference>
<dbReference type="Gene3D" id="3.40.50.1240">
    <property type="entry name" value="Phosphoglycerate mutase-like"/>
    <property type="match status" value="1"/>
</dbReference>
<dbReference type="SUPFAM" id="SSF53254">
    <property type="entry name" value="Phosphoglycerate mutase-like"/>
    <property type="match status" value="1"/>
</dbReference>
<organism evidence="1">
    <name type="scientific">freshwater metagenome</name>
    <dbReference type="NCBI Taxonomy" id="449393"/>
    <lineage>
        <taxon>unclassified sequences</taxon>
        <taxon>metagenomes</taxon>
        <taxon>ecological metagenomes</taxon>
    </lineage>
</organism>
<evidence type="ECO:0000313" key="1">
    <source>
        <dbReference type="EMBL" id="CAB4572484.1"/>
    </source>
</evidence>
<dbReference type="GO" id="GO:0005737">
    <property type="term" value="C:cytoplasm"/>
    <property type="evidence" value="ECO:0007669"/>
    <property type="project" value="TreeGrafter"/>
</dbReference>
<dbReference type="PANTHER" id="PTHR48100">
    <property type="entry name" value="BROAD-SPECIFICITY PHOSPHATASE YOR283W-RELATED"/>
    <property type="match status" value="1"/>
</dbReference>
<dbReference type="InterPro" id="IPR050275">
    <property type="entry name" value="PGM_Phosphatase"/>
</dbReference>
<protein>
    <submittedName>
        <fullName evidence="1">Unannotated protein</fullName>
    </submittedName>
</protein>
<gene>
    <name evidence="1" type="ORF">UFOPK1493_02495</name>
</gene>
<name>A0A6J6EB30_9ZZZZ</name>
<dbReference type="Pfam" id="PF00300">
    <property type="entry name" value="His_Phos_1"/>
    <property type="match status" value="1"/>
</dbReference>
<accession>A0A6J6EB30</accession>
<dbReference type="SMART" id="SM00855">
    <property type="entry name" value="PGAM"/>
    <property type="match status" value="1"/>
</dbReference>
<dbReference type="EMBL" id="CAEZSR010000103">
    <property type="protein sequence ID" value="CAB4572484.1"/>
    <property type="molecule type" value="Genomic_DNA"/>
</dbReference>
<dbReference type="InterPro" id="IPR029033">
    <property type="entry name" value="His_PPase_superfam"/>
</dbReference>
<dbReference type="GO" id="GO:0016791">
    <property type="term" value="F:phosphatase activity"/>
    <property type="evidence" value="ECO:0007669"/>
    <property type="project" value="TreeGrafter"/>
</dbReference>
<reference evidence="1" key="1">
    <citation type="submission" date="2020-05" db="EMBL/GenBank/DDBJ databases">
        <authorList>
            <person name="Chiriac C."/>
            <person name="Salcher M."/>
            <person name="Ghai R."/>
            <person name="Kavagutti S V."/>
        </authorList>
    </citation>
    <scope>NUCLEOTIDE SEQUENCE</scope>
</reference>
<sequence length="212" mass="23471">MELLLIRHALPIRRELEEGVADPELSEAGHQQARHLAEYLASETLDAVYASPLRRAQQTAAPLAASQGREIVLVDGVAEWDRNSNEYVPVEELKAANDPRWQSMLKGEWNVHEETPEEFRGRVVDSVEDLIAKHSGDKIAIVCHGGVINGYLTHILGLDTAANGFQQGFFYPNYTSIHRVAAARSGERSVVTINETSFLRNTGLPMGLFQKG</sequence>
<proteinExistence type="predicted"/>
<dbReference type="AlphaFoldDB" id="A0A6J6EB30"/>